<dbReference type="GO" id="GO:0005506">
    <property type="term" value="F:iron ion binding"/>
    <property type="evidence" value="ECO:0007669"/>
    <property type="project" value="InterPro"/>
</dbReference>
<dbReference type="GO" id="GO:0042448">
    <property type="term" value="P:progesterone metabolic process"/>
    <property type="evidence" value="ECO:0007669"/>
    <property type="project" value="TreeGrafter"/>
</dbReference>
<sequence length="272" mass="30764">MSRQAAALGSSIGSAVVGGLATGLILKLPFWDQPSDENCYDDSLYWKVPKVRELDPRFFQHVNHNHLEREFKIMSEFDSSAILSLLGLILIFILNIKVFMAKAYKLQSPPGPKPWPVIGNLHILNLKRPYQTMLELSKKYGSIYSIHMGPRKVVVLSGYETVKDALVKYGNQFEERSRVPIFERLFNGKGRRMCAGEPLAKMELFLFFASLMQKFTFLPPHGVSNLDLDLTPDPGFTIQPRPHKIRALLRASALVSLYVSLLPLGSQRSIYL</sequence>
<dbReference type="Proteomes" id="UP000030759">
    <property type="component" value="Unassembled WGS sequence"/>
</dbReference>
<evidence type="ECO:0000256" key="10">
    <source>
        <dbReference type="ARBA" id="ARBA00022989"/>
    </source>
</evidence>
<evidence type="ECO:0000313" key="18">
    <source>
        <dbReference type="Proteomes" id="UP000030759"/>
    </source>
</evidence>
<accession>A0A061ILL1</accession>
<name>A0A061ILL1_CRIGR</name>
<dbReference type="InterPro" id="IPR001128">
    <property type="entry name" value="Cyt_P450"/>
</dbReference>
<dbReference type="Gene3D" id="1.10.3430.10">
    <property type="entry name" value="Ammonium transporter AmtB like domains"/>
    <property type="match status" value="1"/>
</dbReference>
<keyword evidence="7 15" id="KW-0479">Metal-binding</keyword>
<keyword evidence="8" id="KW-0256">Endoplasmic reticulum</keyword>
<evidence type="ECO:0000256" key="1">
    <source>
        <dbReference type="ARBA" id="ARBA00004141"/>
    </source>
</evidence>
<dbReference type="PANTHER" id="PTHR24289">
    <property type="entry name" value="STEROID 17-ALPHA-HYDROXYLASE/17,20 LYASE"/>
    <property type="match status" value="1"/>
</dbReference>
<evidence type="ECO:0000256" key="5">
    <source>
        <dbReference type="ARBA" id="ARBA00022617"/>
    </source>
</evidence>
<keyword evidence="9" id="KW-0492">Microsome</keyword>
<keyword evidence="14 16" id="KW-0472">Membrane</keyword>
<evidence type="ECO:0000256" key="11">
    <source>
        <dbReference type="ARBA" id="ARBA00023002"/>
    </source>
</evidence>
<comment type="subcellular location">
    <subcellularLocation>
        <location evidence="3">Endoplasmic reticulum membrane</location>
    </subcellularLocation>
    <subcellularLocation>
        <location evidence="1">Membrane</location>
        <topology evidence="1">Multi-pass membrane protein</topology>
    </subcellularLocation>
    <subcellularLocation>
        <location evidence="2">Microsome membrane</location>
    </subcellularLocation>
</comment>
<dbReference type="GO" id="GO:0020037">
    <property type="term" value="F:heme binding"/>
    <property type="evidence" value="ECO:0007669"/>
    <property type="project" value="InterPro"/>
</dbReference>
<dbReference type="EMBL" id="KE666547">
    <property type="protein sequence ID" value="ERE87952.1"/>
    <property type="molecule type" value="Genomic_DNA"/>
</dbReference>
<dbReference type="InterPro" id="IPR002401">
    <property type="entry name" value="Cyt_P450_E_grp-I"/>
</dbReference>
<gene>
    <name evidence="17" type="ORF">H671_1g3419</name>
</gene>
<dbReference type="InterPro" id="IPR036396">
    <property type="entry name" value="Cyt_P450_sf"/>
</dbReference>
<organism evidence="17 18">
    <name type="scientific">Cricetulus griseus</name>
    <name type="common">Chinese hamster</name>
    <name type="synonym">Cricetulus barabensis griseus</name>
    <dbReference type="NCBI Taxonomy" id="10029"/>
    <lineage>
        <taxon>Eukaryota</taxon>
        <taxon>Metazoa</taxon>
        <taxon>Chordata</taxon>
        <taxon>Craniata</taxon>
        <taxon>Vertebrata</taxon>
        <taxon>Euteleostomi</taxon>
        <taxon>Mammalia</taxon>
        <taxon>Eutheria</taxon>
        <taxon>Euarchontoglires</taxon>
        <taxon>Glires</taxon>
        <taxon>Rodentia</taxon>
        <taxon>Myomorpha</taxon>
        <taxon>Muroidea</taxon>
        <taxon>Cricetidae</taxon>
        <taxon>Cricetinae</taxon>
        <taxon>Cricetulus</taxon>
    </lineage>
</organism>
<evidence type="ECO:0000256" key="9">
    <source>
        <dbReference type="ARBA" id="ARBA00022848"/>
    </source>
</evidence>
<keyword evidence="6 16" id="KW-0812">Transmembrane</keyword>
<keyword evidence="11" id="KW-0560">Oxidoreductase</keyword>
<evidence type="ECO:0000256" key="6">
    <source>
        <dbReference type="ARBA" id="ARBA00022692"/>
    </source>
</evidence>
<dbReference type="PANTHER" id="PTHR24289:SF15">
    <property type="entry name" value="CYTOCHROME P450 FAMILY 1 SUBFAMILY B MEMBER 1"/>
    <property type="match status" value="1"/>
</dbReference>
<dbReference type="AlphaFoldDB" id="A0A061ILL1"/>
<dbReference type="Pfam" id="PF00067">
    <property type="entry name" value="p450"/>
    <property type="match status" value="1"/>
</dbReference>
<evidence type="ECO:0000256" key="13">
    <source>
        <dbReference type="ARBA" id="ARBA00023033"/>
    </source>
</evidence>
<dbReference type="GO" id="GO:0004508">
    <property type="term" value="F:steroid 17-alpha-monooxygenase activity"/>
    <property type="evidence" value="ECO:0007669"/>
    <property type="project" value="TreeGrafter"/>
</dbReference>
<evidence type="ECO:0000256" key="15">
    <source>
        <dbReference type="PIRSR" id="PIRSR602401-1"/>
    </source>
</evidence>
<evidence type="ECO:0000256" key="4">
    <source>
        <dbReference type="ARBA" id="ARBA00010617"/>
    </source>
</evidence>
<keyword evidence="13" id="KW-0503">Monooxygenase</keyword>
<keyword evidence="10 16" id="KW-1133">Transmembrane helix</keyword>
<dbReference type="GO" id="GO:0042446">
    <property type="term" value="P:hormone biosynthetic process"/>
    <property type="evidence" value="ECO:0007669"/>
    <property type="project" value="TreeGrafter"/>
</dbReference>
<evidence type="ECO:0000256" key="14">
    <source>
        <dbReference type="ARBA" id="ARBA00023136"/>
    </source>
</evidence>
<comment type="similarity">
    <text evidence="4">Belongs to the cytochrome P450 family.</text>
</comment>
<dbReference type="SUPFAM" id="SSF48264">
    <property type="entry name" value="Cytochrome P450"/>
    <property type="match status" value="2"/>
</dbReference>
<feature type="transmembrane region" description="Helical" evidence="16">
    <location>
        <begin position="81"/>
        <end position="100"/>
    </location>
</feature>
<dbReference type="InterPro" id="IPR029020">
    <property type="entry name" value="Ammonium/urea_transptr"/>
</dbReference>
<dbReference type="GO" id="GO:0005789">
    <property type="term" value="C:endoplasmic reticulum membrane"/>
    <property type="evidence" value="ECO:0007669"/>
    <property type="project" value="UniProtKB-SubCell"/>
</dbReference>
<keyword evidence="12 15" id="KW-0408">Iron</keyword>
<comment type="cofactor">
    <cofactor evidence="15">
        <name>heme</name>
        <dbReference type="ChEBI" id="CHEBI:30413"/>
    </cofactor>
</comment>
<evidence type="ECO:0000256" key="8">
    <source>
        <dbReference type="ARBA" id="ARBA00022824"/>
    </source>
</evidence>
<reference evidence="18" key="1">
    <citation type="journal article" date="2013" name="Nat. Biotechnol.">
        <title>Chinese hamster genome sequenced from sorted chromosomes.</title>
        <authorList>
            <person name="Brinkrolf K."/>
            <person name="Rupp O."/>
            <person name="Laux H."/>
            <person name="Kollin F."/>
            <person name="Ernst W."/>
            <person name="Linke B."/>
            <person name="Kofler R."/>
            <person name="Romand S."/>
            <person name="Hesse F."/>
            <person name="Budach W.E."/>
            <person name="Galosy S."/>
            <person name="Muller D."/>
            <person name="Noll T."/>
            <person name="Wienberg J."/>
            <person name="Jostock T."/>
            <person name="Leonard M."/>
            <person name="Grillari J."/>
            <person name="Tauch A."/>
            <person name="Goesmann A."/>
            <person name="Helk B."/>
            <person name="Mott J.E."/>
            <person name="Puhler A."/>
            <person name="Borth N."/>
        </authorList>
    </citation>
    <scope>NUCLEOTIDE SEQUENCE [LARGE SCALE GENOMIC DNA]</scope>
    <source>
        <strain evidence="18">17A/GY</strain>
    </source>
</reference>
<evidence type="ECO:0000256" key="12">
    <source>
        <dbReference type="ARBA" id="ARBA00023004"/>
    </source>
</evidence>
<proteinExistence type="inferred from homology"/>
<evidence type="ECO:0000256" key="7">
    <source>
        <dbReference type="ARBA" id="ARBA00022723"/>
    </source>
</evidence>
<dbReference type="PRINTS" id="PR00463">
    <property type="entry name" value="EP450I"/>
</dbReference>
<evidence type="ECO:0000256" key="16">
    <source>
        <dbReference type="SAM" id="Phobius"/>
    </source>
</evidence>
<evidence type="ECO:0000256" key="3">
    <source>
        <dbReference type="ARBA" id="ARBA00004586"/>
    </source>
</evidence>
<evidence type="ECO:0000313" key="17">
    <source>
        <dbReference type="EMBL" id="ERE87952.1"/>
    </source>
</evidence>
<feature type="binding site" description="axial binding residue" evidence="15">
    <location>
        <position position="194"/>
    </location>
    <ligand>
        <name>heme</name>
        <dbReference type="ChEBI" id="CHEBI:30413"/>
    </ligand>
    <ligandPart>
        <name>Fe</name>
        <dbReference type="ChEBI" id="CHEBI:18248"/>
    </ligandPart>
</feature>
<keyword evidence="5 15" id="KW-0349">Heme</keyword>
<protein>
    <submittedName>
        <fullName evidence="17">Cytochrome P450 2C39-like protein</fullName>
    </submittedName>
</protein>
<evidence type="ECO:0000256" key="2">
    <source>
        <dbReference type="ARBA" id="ARBA00004524"/>
    </source>
</evidence>
<dbReference type="Gene3D" id="1.10.630.10">
    <property type="entry name" value="Cytochrome P450"/>
    <property type="match status" value="2"/>
</dbReference>